<dbReference type="STRING" id="419597.SAMN04487957_105197"/>
<sequence>MPSLSLLSVFVPTFFLVSLTPGMCMTLAMVLGMTQGVRRSLWMMAGELVGVGLVAAAAGAGVAALMLRQPELFALFKWLGGAYLAYLGVMMWRSRGRMAIPEEGLAVAPAGRLQLAVQGLVTAVANPKGWAFFVALLPPFLDAGRPLAGQLAVLVALILTIEFCCLMLYATGGSRLRRLLARGGSVRLLNRIAGTLMVGVGLWLALG</sequence>
<accession>A0A1H0IPE5</accession>
<dbReference type="InterPro" id="IPR001123">
    <property type="entry name" value="LeuE-type"/>
</dbReference>
<organism evidence="7 8">
    <name type="scientific">Halomonas shengliensis</name>
    <dbReference type="NCBI Taxonomy" id="419597"/>
    <lineage>
        <taxon>Bacteria</taxon>
        <taxon>Pseudomonadati</taxon>
        <taxon>Pseudomonadota</taxon>
        <taxon>Gammaproteobacteria</taxon>
        <taxon>Oceanospirillales</taxon>
        <taxon>Halomonadaceae</taxon>
        <taxon>Halomonas</taxon>
    </lineage>
</organism>
<dbReference type="GO" id="GO:0005886">
    <property type="term" value="C:plasma membrane"/>
    <property type="evidence" value="ECO:0007669"/>
    <property type="project" value="UniProtKB-SubCell"/>
</dbReference>
<protein>
    <submittedName>
        <fullName evidence="7">Threonine/homoserine/homoserine lactone efflux protein</fullName>
    </submittedName>
</protein>
<dbReference type="EMBL" id="FNIV01000005">
    <property type="protein sequence ID" value="SDO32921.1"/>
    <property type="molecule type" value="Genomic_DNA"/>
</dbReference>
<dbReference type="OrthoDB" id="9804822at2"/>
<evidence type="ECO:0000256" key="3">
    <source>
        <dbReference type="ARBA" id="ARBA00022692"/>
    </source>
</evidence>
<evidence type="ECO:0000256" key="5">
    <source>
        <dbReference type="ARBA" id="ARBA00023136"/>
    </source>
</evidence>
<dbReference type="PIRSF" id="PIRSF006324">
    <property type="entry name" value="LeuE"/>
    <property type="match status" value="1"/>
</dbReference>
<keyword evidence="5 6" id="KW-0472">Membrane</keyword>
<dbReference type="RefSeq" id="WP_089678586.1">
    <property type="nucleotide sequence ID" value="NZ_FNIV01000005.1"/>
</dbReference>
<feature type="transmembrane region" description="Helical" evidence="6">
    <location>
        <begin position="147"/>
        <end position="168"/>
    </location>
</feature>
<comment type="subcellular location">
    <subcellularLocation>
        <location evidence="1">Cell membrane</location>
        <topology evidence="1">Multi-pass membrane protein</topology>
    </subcellularLocation>
</comment>
<dbReference type="Pfam" id="PF01810">
    <property type="entry name" value="LysE"/>
    <property type="match status" value="1"/>
</dbReference>
<feature type="transmembrane region" description="Helical" evidence="6">
    <location>
        <begin position="72"/>
        <end position="92"/>
    </location>
</feature>
<evidence type="ECO:0000313" key="7">
    <source>
        <dbReference type="EMBL" id="SDO32921.1"/>
    </source>
</evidence>
<feature type="transmembrane region" description="Helical" evidence="6">
    <location>
        <begin position="44"/>
        <end position="66"/>
    </location>
</feature>
<dbReference type="GO" id="GO:0042970">
    <property type="term" value="F:homoserine transmembrane transporter activity"/>
    <property type="evidence" value="ECO:0007669"/>
    <property type="project" value="TreeGrafter"/>
</dbReference>
<evidence type="ECO:0000256" key="2">
    <source>
        <dbReference type="ARBA" id="ARBA00022475"/>
    </source>
</evidence>
<keyword evidence="3 6" id="KW-0812">Transmembrane</keyword>
<evidence type="ECO:0000256" key="4">
    <source>
        <dbReference type="ARBA" id="ARBA00022989"/>
    </source>
</evidence>
<evidence type="ECO:0000256" key="1">
    <source>
        <dbReference type="ARBA" id="ARBA00004651"/>
    </source>
</evidence>
<dbReference type="Proteomes" id="UP000199075">
    <property type="component" value="Unassembled WGS sequence"/>
</dbReference>
<feature type="transmembrane region" description="Helical" evidence="6">
    <location>
        <begin position="188"/>
        <end position="206"/>
    </location>
</feature>
<reference evidence="8" key="1">
    <citation type="submission" date="2016-10" db="EMBL/GenBank/DDBJ databases">
        <authorList>
            <person name="Varghese N."/>
            <person name="Submissions S."/>
        </authorList>
    </citation>
    <scope>NUCLEOTIDE SEQUENCE [LARGE SCALE GENOMIC DNA]</scope>
    <source>
        <strain evidence="8">CGMCC 1.6444</strain>
    </source>
</reference>
<dbReference type="PANTHER" id="PTHR30086:SF5">
    <property type="entry name" value="HOMOGENTISATE EXPORT PROTEIN"/>
    <property type="match status" value="1"/>
</dbReference>
<gene>
    <name evidence="7" type="ORF">SAMN04487957_105197</name>
</gene>
<dbReference type="AlphaFoldDB" id="A0A1H0IPE5"/>
<dbReference type="PANTHER" id="PTHR30086">
    <property type="entry name" value="ARGININE EXPORTER PROTEIN ARGO"/>
    <property type="match status" value="1"/>
</dbReference>
<proteinExistence type="predicted"/>
<name>A0A1H0IPE5_9GAMM</name>
<feature type="transmembrane region" description="Helical" evidence="6">
    <location>
        <begin position="113"/>
        <end position="141"/>
    </location>
</feature>
<evidence type="ECO:0000313" key="8">
    <source>
        <dbReference type="Proteomes" id="UP000199075"/>
    </source>
</evidence>
<feature type="transmembrane region" description="Helical" evidence="6">
    <location>
        <begin position="6"/>
        <end position="32"/>
    </location>
</feature>
<keyword evidence="2" id="KW-1003">Cell membrane</keyword>
<keyword evidence="8" id="KW-1185">Reference proteome</keyword>
<evidence type="ECO:0000256" key="6">
    <source>
        <dbReference type="SAM" id="Phobius"/>
    </source>
</evidence>
<keyword evidence="4 6" id="KW-1133">Transmembrane helix</keyword>